<dbReference type="FunFam" id="3.40.50.720:FF:001160">
    <property type="entry name" value="Alcohol dehydrogenase 1"/>
    <property type="match status" value="1"/>
</dbReference>
<dbReference type="STRING" id="35128.B8BYX0"/>
<evidence type="ECO:0000256" key="6">
    <source>
        <dbReference type="ARBA" id="ARBA00022723"/>
    </source>
</evidence>
<dbReference type="Gene3D" id="3.90.180.10">
    <property type="entry name" value="Medium-chain alcohol dehydrogenases, catalytic domain"/>
    <property type="match status" value="1"/>
</dbReference>
<keyword evidence="9" id="KW-0520">NAD</keyword>
<comment type="similarity">
    <text evidence="2">Belongs to the esterase D family.</text>
</comment>
<evidence type="ECO:0000256" key="9">
    <source>
        <dbReference type="ARBA" id="ARBA00023027"/>
    </source>
</evidence>
<dbReference type="GeneID" id="7452059"/>
<dbReference type="Pfam" id="PF08240">
    <property type="entry name" value="ADH_N"/>
    <property type="match status" value="1"/>
</dbReference>
<dbReference type="GO" id="GO:0004022">
    <property type="term" value="F:alcohol dehydrogenase (NAD+) activity"/>
    <property type="evidence" value="ECO:0000318"/>
    <property type="project" value="GO_Central"/>
</dbReference>
<dbReference type="PANTHER" id="PTHR43880:SF12">
    <property type="entry name" value="ALCOHOL DEHYDROGENASE CLASS-3"/>
    <property type="match status" value="1"/>
</dbReference>
<dbReference type="HOGENOM" id="CLU_025827_0_0_1"/>
<dbReference type="NCBIfam" id="TIGR02821">
    <property type="entry name" value="fghA_ester_D"/>
    <property type="match status" value="1"/>
</dbReference>
<dbReference type="GO" id="GO:0052689">
    <property type="term" value="F:carboxylic ester hydrolase activity"/>
    <property type="evidence" value="ECO:0007669"/>
    <property type="project" value="UniProtKB-KW"/>
</dbReference>
<dbReference type="GO" id="GO:0005829">
    <property type="term" value="C:cytosol"/>
    <property type="evidence" value="ECO:0000318"/>
    <property type="project" value="GO_Central"/>
</dbReference>
<feature type="active site" description="Charge relay system" evidence="10">
    <location>
        <position position="213"/>
    </location>
</feature>
<dbReference type="InterPro" id="IPR013149">
    <property type="entry name" value="ADH-like_C"/>
</dbReference>
<protein>
    <recommendedName>
        <fullName evidence="4">S-formylglutathione hydrolase</fullName>
        <ecNumber evidence="3">3.1.2.12</ecNumber>
    </recommendedName>
</protein>
<dbReference type="GO" id="GO:0018738">
    <property type="term" value="F:S-formylglutathione hydrolase activity"/>
    <property type="evidence" value="ECO:0007669"/>
    <property type="project" value="UniProtKB-EC"/>
</dbReference>
<dbReference type="InterPro" id="IPR013154">
    <property type="entry name" value="ADH-like_N"/>
</dbReference>
<evidence type="ECO:0000256" key="5">
    <source>
        <dbReference type="ARBA" id="ARBA00022487"/>
    </source>
</evidence>
<dbReference type="CDD" id="cd08300">
    <property type="entry name" value="alcohol_DH_class_III"/>
    <property type="match status" value="1"/>
</dbReference>
<keyword evidence="7" id="KW-0378">Hydrolase</keyword>
<dbReference type="InParanoid" id="B8BYX0"/>
<reference evidence="13 14" key="1">
    <citation type="journal article" date="2004" name="Science">
        <title>The genome of the diatom Thalassiosira pseudonana: ecology, evolution, and metabolism.</title>
        <authorList>
            <person name="Armbrust E.V."/>
            <person name="Berges J.A."/>
            <person name="Bowler C."/>
            <person name="Green B.R."/>
            <person name="Martinez D."/>
            <person name="Putnam N.H."/>
            <person name="Zhou S."/>
            <person name="Allen A.E."/>
            <person name="Apt K.E."/>
            <person name="Bechner M."/>
            <person name="Brzezinski M.A."/>
            <person name="Chaal B.K."/>
            <person name="Chiovitti A."/>
            <person name="Davis A.K."/>
            <person name="Demarest M.S."/>
            <person name="Detter J.C."/>
            <person name="Glavina T."/>
            <person name="Goodstein D."/>
            <person name="Hadi M.Z."/>
            <person name="Hellsten U."/>
            <person name="Hildebrand M."/>
            <person name="Jenkins B.D."/>
            <person name="Jurka J."/>
            <person name="Kapitonov V.V."/>
            <person name="Kroger N."/>
            <person name="Lau W.W."/>
            <person name="Lane T.W."/>
            <person name="Larimer F.W."/>
            <person name="Lippmeier J.C."/>
            <person name="Lucas S."/>
            <person name="Medina M."/>
            <person name="Montsant A."/>
            <person name="Obornik M."/>
            <person name="Parker M.S."/>
            <person name="Palenik B."/>
            <person name="Pazour G.J."/>
            <person name="Richardson P.M."/>
            <person name="Rynearson T.A."/>
            <person name="Saito M.A."/>
            <person name="Schwartz D.C."/>
            <person name="Thamatrakoln K."/>
            <person name="Valentin K."/>
            <person name="Vardi A."/>
            <person name="Wilkerson F.P."/>
            <person name="Rokhsar D.S."/>
        </authorList>
    </citation>
    <scope>NUCLEOTIDE SEQUENCE [LARGE SCALE GENOMIC DNA]</scope>
    <source>
        <strain evidence="13 14">CCMP1335</strain>
    </source>
</reference>
<gene>
    <name evidence="13" type="ORF">THAPSDRAFT_268548</name>
</gene>
<dbReference type="eggNOG" id="KOG3101">
    <property type="taxonomic scope" value="Eukaryota"/>
</dbReference>
<keyword evidence="5" id="KW-0719">Serine esterase</keyword>
<comment type="cofactor">
    <cofactor evidence="1">
        <name>Zn(2+)</name>
        <dbReference type="ChEBI" id="CHEBI:29105"/>
    </cofactor>
</comment>
<dbReference type="InterPro" id="IPR029058">
    <property type="entry name" value="AB_hydrolase_fold"/>
</dbReference>
<keyword evidence="8" id="KW-0862">Zinc</keyword>
<feature type="active site" description="Charge relay system" evidence="10">
    <location>
        <position position="135"/>
    </location>
</feature>
<feature type="active site" description="Charge relay system" evidence="10">
    <location>
        <position position="247"/>
    </location>
</feature>
<proteinExistence type="inferred from homology"/>
<evidence type="ECO:0000256" key="1">
    <source>
        <dbReference type="ARBA" id="ARBA00001947"/>
    </source>
</evidence>
<reference evidence="13 14" key="2">
    <citation type="journal article" date="2008" name="Nature">
        <title>The Phaeodactylum genome reveals the evolutionary history of diatom genomes.</title>
        <authorList>
            <person name="Bowler C."/>
            <person name="Allen A.E."/>
            <person name="Badger J.H."/>
            <person name="Grimwood J."/>
            <person name="Jabbari K."/>
            <person name="Kuo A."/>
            <person name="Maheswari U."/>
            <person name="Martens C."/>
            <person name="Maumus F."/>
            <person name="Otillar R.P."/>
            <person name="Rayko E."/>
            <person name="Salamov A."/>
            <person name="Vandepoele K."/>
            <person name="Beszteri B."/>
            <person name="Gruber A."/>
            <person name="Heijde M."/>
            <person name="Katinka M."/>
            <person name="Mock T."/>
            <person name="Valentin K."/>
            <person name="Verret F."/>
            <person name="Berges J.A."/>
            <person name="Brownlee C."/>
            <person name="Cadoret J.P."/>
            <person name="Chiovitti A."/>
            <person name="Choi C.J."/>
            <person name="Coesel S."/>
            <person name="De Martino A."/>
            <person name="Detter J.C."/>
            <person name="Durkin C."/>
            <person name="Falciatore A."/>
            <person name="Fournet J."/>
            <person name="Haruta M."/>
            <person name="Huysman M.J."/>
            <person name="Jenkins B.D."/>
            <person name="Jiroutova K."/>
            <person name="Jorgensen R.E."/>
            <person name="Joubert Y."/>
            <person name="Kaplan A."/>
            <person name="Kroger N."/>
            <person name="Kroth P.G."/>
            <person name="La Roche J."/>
            <person name="Lindquist E."/>
            <person name="Lommer M."/>
            <person name="Martin-Jezequel V."/>
            <person name="Lopez P.J."/>
            <person name="Lucas S."/>
            <person name="Mangogna M."/>
            <person name="McGinnis K."/>
            <person name="Medlin L.K."/>
            <person name="Montsant A."/>
            <person name="Oudot-Le Secq M.P."/>
            <person name="Napoli C."/>
            <person name="Obornik M."/>
            <person name="Parker M.S."/>
            <person name="Petit J.L."/>
            <person name="Porcel B.M."/>
            <person name="Poulsen N."/>
            <person name="Robison M."/>
            <person name="Rychlewski L."/>
            <person name="Rynearson T.A."/>
            <person name="Schmutz J."/>
            <person name="Shapiro H."/>
            <person name="Siaut M."/>
            <person name="Stanley M."/>
            <person name="Sussman M.R."/>
            <person name="Taylor A.R."/>
            <person name="Vardi A."/>
            <person name="von Dassow P."/>
            <person name="Vyverman W."/>
            <person name="Willis A."/>
            <person name="Wyrwicz L.S."/>
            <person name="Rokhsar D.S."/>
            <person name="Weissenbach J."/>
            <person name="Armbrust E.V."/>
            <person name="Green B.R."/>
            <person name="Van de Peer Y."/>
            <person name="Grigoriev I.V."/>
        </authorList>
    </citation>
    <scope>NUCLEOTIDE SEQUENCE [LARGE SCALE GENOMIC DNA]</scope>
    <source>
        <strain evidence="13 14">CCMP1335</strain>
    </source>
</reference>
<dbReference type="PaxDb" id="35128-Thaps268548"/>
<evidence type="ECO:0000313" key="13">
    <source>
        <dbReference type="EMBL" id="EED94449.1"/>
    </source>
</evidence>
<dbReference type="Pfam" id="PF00756">
    <property type="entry name" value="Esterase"/>
    <property type="match status" value="1"/>
</dbReference>
<dbReference type="Proteomes" id="UP000001449">
    <property type="component" value="Chromosome 3"/>
</dbReference>
<dbReference type="SUPFAM" id="SSF50129">
    <property type="entry name" value="GroES-like"/>
    <property type="match status" value="1"/>
</dbReference>
<feature type="domain" description="Alcohol dehydrogenase-like N-terminal" evidence="12">
    <location>
        <begin position="318"/>
        <end position="449"/>
    </location>
</feature>
<sequence>MAAYTILSSNRVGPGTYYRISHPSISTKTPMTFGLFVPSRHEKEDVPAMFWLSGLTCDDTNFAMKAGGMAFLAAEKEGIAIVMPDTSPRAGFYVNATREPYSTHYQMYTYVTEELPALLQKEFSIGKTRSISGHSMGGHGALTVAIKNPSDWVSVSAFSPICNPTACPWGEKAFTAYLGSVEAGKDHDATALLSVMTEPTKFDNILIDQGTSDEFLAKNQLLPEKLVEAASKCGQKVSLNMREGFDHSYYFIASFIEDHVAFHGQHLRKKQAELLVIASSMYDFSATVGKPIECNAMVARGPKQPLTLEKITVGTPKAGEVRVKVMANALCHTDVYTLDGHDPEGIFPCILGHEAGCVVESVGEGVESVKPGDHVIPCYTPQCAKSSCIFCMSPKTNLCPEIRGTQGQGVMPDATVRFHDKDGKPIYHFMGCSTMAEYTVLAEISCAKISKELPLEKACLFGCGVSTGLGAVWNTCKVERGSSVAVFGLGAVGLAVIQGAKAVGASRIIAVDINPDKFPAAVALGATDTVDSSKIDKPVQAHIVDMTKWGVDFSFDCTGIVSVMRAALECAHRGWGTSCVIGVAASGHEISTRPFQLVTGRTWKGTAFGGFKSRKDVPLLVQQCIDGTLPVDHFITHNFDGVEHTNSAIDALHGGKCLRAVVRY</sequence>
<dbReference type="GO" id="GO:0051903">
    <property type="term" value="F:S-(hydroxymethyl)glutathione dehydrogenase [NAD(P)+] activity"/>
    <property type="evidence" value="ECO:0000318"/>
    <property type="project" value="GO_Central"/>
</dbReference>
<dbReference type="InterPro" id="IPR014186">
    <property type="entry name" value="S-formylglutathione_hydrol"/>
</dbReference>
<dbReference type="AlphaFoldDB" id="B8BYX0"/>
<dbReference type="ESTHER" id="thaps-b8byx0">
    <property type="family name" value="A85-EsteraseD-FGH"/>
</dbReference>
<evidence type="ECO:0000256" key="3">
    <source>
        <dbReference type="ARBA" id="ARBA00012479"/>
    </source>
</evidence>
<evidence type="ECO:0000256" key="4">
    <source>
        <dbReference type="ARBA" id="ARBA00016774"/>
    </source>
</evidence>
<evidence type="ECO:0000259" key="11">
    <source>
        <dbReference type="Pfam" id="PF00107"/>
    </source>
</evidence>
<dbReference type="InterPro" id="IPR000801">
    <property type="entry name" value="Esterase-like"/>
</dbReference>
<keyword evidence="6" id="KW-0479">Metal-binding</keyword>
<dbReference type="EMBL" id="CM000640">
    <property type="protein sequence ID" value="EED94449.1"/>
    <property type="molecule type" value="Genomic_DNA"/>
</dbReference>
<evidence type="ECO:0000256" key="7">
    <source>
        <dbReference type="ARBA" id="ARBA00022801"/>
    </source>
</evidence>
<evidence type="ECO:0000313" key="14">
    <source>
        <dbReference type="Proteomes" id="UP000001449"/>
    </source>
</evidence>
<organism evidence="13 14">
    <name type="scientific">Thalassiosira pseudonana</name>
    <name type="common">Marine diatom</name>
    <name type="synonym">Cyclotella nana</name>
    <dbReference type="NCBI Taxonomy" id="35128"/>
    <lineage>
        <taxon>Eukaryota</taxon>
        <taxon>Sar</taxon>
        <taxon>Stramenopiles</taxon>
        <taxon>Ochrophyta</taxon>
        <taxon>Bacillariophyta</taxon>
        <taxon>Coscinodiscophyceae</taxon>
        <taxon>Thalassiosirophycidae</taxon>
        <taxon>Thalassiosirales</taxon>
        <taxon>Thalassiosiraceae</taxon>
        <taxon>Thalassiosira</taxon>
    </lineage>
</organism>
<dbReference type="NCBIfam" id="TIGR02818">
    <property type="entry name" value="adh_III_F_hyde"/>
    <property type="match status" value="1"/>
</dbReference>
<dbReference type="GO" id="GO:0008270">
    <property type="term" value="F:zinc ion binding"/>
    <property type="evidence" value="ECO:0000318"/>
    <property type="project" value="GO_Central"/>
</dbReference>
<dbReference type="eggNOG" id="KOG0022">
    <property type="taxonomic scope" value="Eukaryota"/>
</dbReference>
<dbReference type="InterPro" id="IPR011032">
    <property type="entry name" value="GroES-like_sf"/>
</dbReference>
<dbReference type="KEGG" id="tps:THAPSDRAFT_268548"/>
<dbReference type="SUPFAM" id="SSF51735">
    <property type="entry name" value="NAD(P)-binding Rossmann-fold domains"/>
    <property type="match status" value="1"/>
</dbReference>
<accession>B8BYX0</accession>
<feature type="domain" description="Alcohol dehydrogenase-like C-terminal" evidence="11">
    <location>
        <begin position="491"/>
        <end position="619"/>
    </location>
</feature>
<dbReference type="GO" id="GO:0046294">
    <property type="term" value="P:formaldehyde catabolic process"/>
    <property type="evidence" value="ECO:0000318"/>
    <property type="project" value="GO_Central"/>
</dbReference>
<name>B8BYX0_THAPS</name>
<dbReference type="Gene3D" id="3.40.50.1820">
    <property type="entry name" value="alpha/beta hydrolase"/>
    <property type="match status" value="1"/>
</dbReference>
<evidence type="ECO:0000256" key="10">
    <source>
        <dbReference type="PIRSR" id="PIRSR614186-1"/>
    </source>
</evidence>
<dbReference type="InterPro" id="IPR036291">
    <property type="entry name" value="NAD(P)-bd_dom_sf"/>
</dbReference>
<dbReference type="InterPro" id="IPR014183">
    <property type="entry name" value="ADH_3"/>
</dbReference>
<dbReference type="PANTHER" id="PTHR43880">
    <property type="entry name" value="ALCOHOL DEHYDROGENASE"/>
    <property type="match status" value="1"/>
</dbReference>
<dbReference type="Gene3D" id="3.40.50.720">
    <property type="entry name" value="NAD(P)-binding Rossmann-like Domain"/>
    <property type="match status" value="1"/>
</dbReference>
<evidence type="ECO:0000259" key="12">
    <source>
        <dbReference type="Pfam" id="PF08240"/>
    </source>
</evidence>
<dbReference type="SUPFAM" id="SSF53474">
    <property type="entry name" value="alpha/beta-Hydrolases"/>
    <property type="match status" value="1"/>
</dbReference>
<evidence type="ECO:0000256" key="2">
    <source>
        <dbReference type="ARBA" id="ARBA00005622"/>
    </source>
</evidence>
<evidence type="ECO:0000256" key="8">
    <source>
        <dbReference type="ARBA" id="ARBA00022833"/>
    </source>
</evidence>
<dbReference type="RefSeq" id="XP_002289013.1">
    <property type="nucleotide sequence ID" value="XM_002288977.1"/>
</dbReference>
<dbReference type="OMA" id="CDDTNFA"/>
<dbReference type="Pfam" id="PF00107">
    <property type="entry name" value="ADH_zinc_N"/>
    <property type="match status" value="1"/>
</dbReference>
<dbReference type="EC" id="3.1.2.12" evidence="3"/>
<keyword evidence="14" id="KW-1185">Reference proteome</keyword>